<evidence type="ECO:0000256" key="11">
    <source>
        <dbReference type="SAM" id="MobiDB-lite"/>
    </source>
</evidence>
<dbReference type="EMBL" id="MQWD01000001">
    <property type="protein sequence ID" value="PAP78068.1"/>
    <property type="molecule type" value="Genomic_DNA"/>
</dbReference>
<evidence type="ECO:0000313" key="12">
    <source>
        <dbReference type="EMBL" id="PAP78068.1"/>
    </source>
</evidence>
<dbReference type="Pfam" id="PF01252">
    <property type="entry name" value="Peptidase_A8"/>
    <property type="match status" value="1"/>
</dbReference>
<comment type="caution">
    <text evidence="9">Lacks conserved residue(s) required for the propagation of feature annotation.</text>
</comment>
<proteinExistence type="inferred from homology"/>
<comment type="pathway">
    <text evidence="9">Protein modification; lipoprotein biosynthesis (signal peptide cleavage).</text>
</comment>
<sequence length="199" mass="21870">MRVLWATFALVVVDQITKLVVKYNMELGESIPVVGQLFRFTFTENPGMAFGLTVGSKLFLTLFSIAATVLIFVYLRRVRWAPFGYRMALALVLGGALGNVIDRVFYGVAFGECPPSPPDSYRLFYGCVVDFIHFDVYQGQIFGRNVALFPIGNIADVAIIAGVVLILLTQGRFHEAMQAREATATVPDPEPATEPSPEA</sequence>
<evidence type="ECO:0000256" key="3">
    <source>
        <dbReference type="ARBA" id="ARBA00022670"/>
    </source>
</evidence>
<comment type="subcellular location">
    <subcellularLocation>
        <location evidence="9">Cell membrane</location>
        <topology evidence="9">Multi-pass membrane protein</topology>
    </subcellularLocation>
</comment>
<dbReference type="GO" id="GO:0005886">
    <property type="term" value="C:plasma membrane"/>
    <property type="evidence" value="ECO:0007669"/>
    <property type="project" value="UniProtKB-SubCell"/>
</dbReference>
<dbReference type="PROSITE" id="PS00855">
    <property type="entry name" value="SPASE_II"/>
    <property type="match status" value="1"/>
</dbReference>
<dbReference type="PRINTS" id="PR00781">
    <property type="entry name" value="LIPOSIGPTASE"/>
</dbReference>
<dbReference type="Proteomes" id="UP000216339">
    <property type="component" value="Unassembled WGS sequence"/>
</dbReference>
<keyword evidence="8 9" id="KW-0472">Membrane</keyword>
<dbReference type="PANTHER" id="PTHR33695:SF1">
    <property type="entry name" value="LIPOPROTEIN SIGNAL PEPTIDASE"/>
    <property type="match status" value="1"/>
</dbReference>
<evidence type="ECO:0000256" key="7">
    <source>
        <dbReference type="ARBA" id="ARBA00022989"/>
    </source>
</evidence>
<dbReference type="AlphaFoldDB" id="A0A271J453"/>
<dbReference type="HAMAP" id="MF_00161">
    <property type="entry name" value="LspA"/>
    <property type="match status" value="1"/>
</dbReference>
<keyword evidence="4 9" id="KW-0812">Transmembrane</keyword>
<evidence type="ECO:0000256" key="9">
    <source>
        <dbReference type="HAMAP-Rule" id="MF_00161"/>
    </source>
</evidence>
<evidence type="ECO:0000256" key="8">
    <source>
        <dbReference type="ARBA" id="ARBA00023136"/>
    </source>
</evidence>
<name>A0A271J453_9BACT</name>
<keyword evidence="13" id="KW-1185">Reference proteome</keyword>
<evidence type="ECO:0000256" key="4">
    <source>
        <dbReference type="ARBA" id="ARBA00022692"/>
    </source>
</evidence>
<feature type="transmembrane region" description="Helical" evidence="9">
    <location>
        <begin position="147"/>
        <end position="168"/>
    </location>
</feature>
<dbReference type="RefSeq" id="WP_095511740.1">
    <property type="nucleotide sequence ID" value="NZ_MQWD01000001.1"/>
</dbReference>
<dbReference type="UniPathway" id="UPA00665"/>
<keyword evidence="6 9" id="KW-0378">Hydrolase</keyword>
<dbReference type="GO" id="GO:0004190">
    <property type="term" value="F:aspartic-type endopeptidase activity"/>
    <property type="evidence" value="ECO:0007669"/>
    <property type="project" value="UniProtKB-UniRule"/>
</dbReference>
<feature type="transmembrane region" description="Helical" evidence="9">
    <location>
        <begin position="58"/>
        <end position="75"/>
    </location>
</feature>
<feature type="active site" evidence="9">
    <location>
        <position position="156"/>
    </location>
</feature>
<evidence type="ECO:0000256" key="6">
    <source>
        <dbReference type="ARBA" id="ARBA00022801"/>
    </source>
</evidence>
<comment type="catalytic activity">
    <reaction evidence="9">
        <text>Release of signal peptides from bacterial membrane prolipoproteins. Hydrolyzes -Xaa-Yaa-Zaa-|-(S,diacylglyceryl)Cys-, in which Xaa is hydrophobic (preferably Leu), and Yaa (Ala or Ser) and Zaa (Gly or Ala) have small, neutral side chains.</text>
        <dbReference type="EC" id="3.4.23.36"/>
    </reaction>
</comment>
<organism evidence="12 13">
    <name type="scientific">Rubrivirga marina</name>
    <dbReference type="NCBI Taxonomy" id="1196024"/>
    <lineage>
        <taxon>Bacteria</taxon>
        <taxon>Pseudomonadati</taxon>
        <taxon>Rhodothermota</taxon>
        <taxon>Rhodothermia</taxon>
        <taxon>Rhodothermales</taxon>
        <taxon>Rubricoccaceae</taxon>
        <taxon>Rubrivirga</taxon>
    </lineage>
</organism>
<keyword evidence="3 9" id="KW-0645">Protease</keyword>
<evidence type="ECO:0000313" key="13">
    <source>
        <dbReference type="Proteomes" id="UP000216339"/>
    </source>
</evidence>
<feature type="active site" evidence="9">
    <location>
        <position position="130"/>
    </location>
</feature>
<dbReference type="EC" id="3.4.23.36" evidence="9"/>
<dbReference type="OrthoDB" id="9810259at2"/>
<feature type="region of interest" description="Disordered" evidence="11">
    <location>
        <begin position="179"/>
        <end position="199"/>
    </location>
</feature>
<evidence type="ECO:0000256" key="2">
    <source>
        <dbReference type="ARBA" id="ARBA00022475"/>
    </source>
</evidence>
<protein>
    <recommendedName>
        <fullName evidence="9">Lipoprotein signal peptidase</fullName>
        <ecNumber evidence="9">3.4.23.36</ecNumber>
    </recommendedName>
    <alternativeName>
        <fullName evidence="9">Prolipoprotein signal peptidase</fullName>
    </alternativeName>
    <alternativeName>
        <fullName evidence="9">Signal peptidase II</fullName>
        <shortName evidence="9">SPase II</shortName>
    </alternativeName>
</protein>
<evidence type="ECO:0000256" key="5">
    <source>
        <dbReference type="ARBA" id="ARBA00022750"/>
    </source>
</evidence>
<comment type="function">
    <text evidence="9">This protein specifically catalyzes the removal of signal peptides from prolipoproteins.</text>
</comment>
<keyword evidence="2 9" id="KW-1003">Cell membrane</keyword>
<evidence type="ECO:0000256" key="1">
    <source>
        <dbReference type="ARBA" id="ARBA00006139"/>
    </source>
</evidence>
<gene>
    <name evidence="9" type="primary">lspA</name>
    <name evidence="12" type="ORF">BSZ37_17305</name>
</gene>
<accession>A0A271J453</accession>
<comment type="caution">
    <text evidence="12">The sequence shown here is derived from an EMBL/GenBank/DDBJ whole genome shotgun (WGS) entry which is preliminary data.</text>
</comment>
<keyword evidence="7 9" id="KW-1133">Transmembrane helix</keyword>
<dbReference type="PANTHER" id="PTHR33695">
    <property type="entry name" value="LIPOPROTEIN SIGNAL PEPTIDASE"/>
    <property type="match status" value="1"/>
</dbReference>
<dbReference type="GO" id="GO:0006508">
    <property type="term" value="P:proteolysis"/>
    <property type="evidence" value="ECO:0007669"/>
    <property type="project" value="UniProtKB-KW"/>
</dbReference>
<feature type="compositionally biased region" description="Pro residues" evidence="11">
    <location>
        <begin position="188"/>
        <end position="199"/>
    </location>
</feature>
<evidence type="ECO:0000256" key="10">
    <source>
        <dbReference type="RuleBase" id="RU004181"/>
    </source>
</evidence>
<keyword evidence="5 9" id="KW-0064">Aspartyl protease</keyword>
<comment type="similarity">
    <text evidence="1 9 10">Belongs to the peptidase A8 family.</text>
</comment>
<reference evidence="12 13" key="1">
    <citation type="submission" date="2016-11" db="EMBL/GenBank/DDBJ databases">
        <title>Study of marine rhodopsin-containing bacteria.</title>
        <authorList>
            <person name="Yoshizawa S."/>
            <person name="Kumagai Y."/>
            <person name="Kogure K."/>
        </authorList>
    </citation>
    <scope>NUCLEOTIDE SEQUENCE [LARGE SCALE GENOMIC DNA]</scope>
    <source>
        <strain evidence="12 13">SAORIC-28</strain>
    </source>
</reference>
<feature type="transmembrane region" description="Helical" evidence="9">
    <location>
        <begin position="87"/>
        <end position="109"/>
    </location>
</feature>
<dbReference type="InterPro" id="IPR001872">
    <property type="entry name" value="Peptidase_A8"/>
</dbReference>